<sequence>MTHRYERILADRLAPAAQDRLHQLTAAIGEKPATIDVLFPAAAREVGRGPVDDADPGGILGPTLDDMVRGVLLLALAGAEHDPSALLRRVGQLYRFGDSDERRAVLRNLAELGVGAPAQYLVEDALRSNDLRLIGAAMGAWAGAHLEDAAWRQGVLKCLFVGVPLEAVHCLTDRADAELARMVAAFGAERLAAGRSIPADAHLVLDLFPQTLEQFPAVAAALHSASQP</sequence>
<protein>
    <submittedName>
        <fullName evidence="1">EboA domain-containing protein</fullName>
    </submittedName>
</protein>
<organism evidence="1 2">
    <name type="scientific">Candidatus Ruania gallistercoris</name>
    <dbReference type="NCBI Taxonomy" id="2838746"/>
    <lineage>
        <taxon>Bacteria</taxon>
        <taxon>Bacillati</taxon>
        <taxon>Actinomycetota</taxon>
        <taxon>Actinomycetes</taxon>
        <taxon>Micrococcales</taxon>
        <taxon>Ruaniaceae</taxon>
        <taxon>Ruania</taxon>
    </lineage>
</organism>
<reference evidence="1" key="2">
    <citation type="submission" date="2021-04" db="EMBL/GenBank/DDBJ databases">
        <authorList>
            <person name="Gilroy R."/>
        </authorList>
    </citation>
    <scope>NUCLEOTIDE SEQUENCE</scope>
    <source>
        <strain evidence="1">ChiGjej4B4-7305</strain>
    </source>
</reference>
<dbReference type="AlphaFoldDB" id="A0A9D2EE00"/>
<name>A0A9D2EE00_9MICO</name>
<comment type="caution">
    <text evidence="1">The sequence shown here is derived from an EMBL/GenBank/DDBJ whole genome shotgun (WGS) entry which is preliminary data.</text>
</comment>
<dbReference type="InterPro" id="IPR047715">
    <property type="entry name" value="EboA_dom"/>
</dbReference>
<evidence type="ECO:0000313" key="1">
    <source>
        <dbReference type="EMBL" id="HIZ35939.1"/>
    </source>
</evidence>
<dbReference type="Proteomes" id="UP000824037">
    <property type="component" value="Unassembled WGS sequence"/>
</dbReference>
<evidence type="ECO:0000313" key="2">
    <source>
        <dbReference type="Proteomes" id="UP000824037"/>
    </source>
</evidence>
<dbReference type="EMBL" id="DXBY01000154">
    <property type="protein sequence ID" value="HIZ35939.1"/>
    <property type="molecule type" value="Genomic_DNA"/>
</dbReference>
<accession>A0A9D2EE00</accession>
<proteinExistence type="predicted"/>
<dbReference type="NCBIfam" id="NF035938">
    <property type="entry name" value="EboA_domain"/>
    <property type="match status" value="1"/>
</dbReference>
<reference evidence="1" key="1">
    <citation type="journal article" date="2021" name="PeerJ">
        <title>Extensive microbial diversity within the chicken gut microbiome revealed by metagenomics and culture.</title>
        <authorList>
            <person name="Gilroy R."/>
            <person name="Ravi A."/>
            <person name="Getino M."/>
            <person name="Pursley I."/>
            <person name="Horton D.L."/>
            <person name="Alikhan N.F."/>
            <person name="Baker D."/>
            <person name="Gharbi K."/>
            <person name="Hall N."/>
            <person name="Watson M."/>
            <person name="Adriaenssens E.M."/>
            <person name="Foster-Nyarko E."/>
            <person name="Jarju S."/>
            <person name="Secka A."/>
            <person name="Antonio M."/>
            <person name="Oren A."/>
            <person name="Chaudhuri R.R."/>
            <person name="La Ragione R."/>
            <person name="Hildebrand F."/>
            <person name="Pallen M.J."/>
        </authorList>
    </citation>
    <scope>NUCLEOTIDE SEQUENCE</scope>
    <source>
        <strain evidence="1">ChiGjej4B4-7305</strain>
    </source>
</reference>
<gene>
    <name evidence="1" type="ORF">H9815_09185</name>
</gene>